<name>A0A0K1LNX6_9CAUD</name>
<evidence type="ECO:0000313" key="2">
    <source>
        <dbReference type="Proteomes" id="UP000224246"/>
    </source>
</evidence>
<dbReference type="EMBL" id="KT001917">
    <property type="protein sequence ID" value="AKU44242.1"/>
    <property type="molecule type" value="Genomic_DNA"/>
</dbReference>
<dbReference type="Proteomes" id="UP000224246">
    <property type="component" value="Segment"/>
</dbReference>
<sequence length="64" mass="7293">MYYGMKPSSGNDICGCDICWKARYDGTPGGAGVVQTGKIWRMWLGKLIRQVEYGICYEYVKYRG</sequence>
<evidence type="ECO:0000313" key="1">
    <source>
        <dbReference type="EMBL" id="AKU44242.1"/>
    </source>
</evidence>
<accession>A0A0K1LNX6</accession>
<reference evidence="1 2" key="1">
    <citation type="journal article" date="2015" name="Genome Announc.">
        <title>Complete Genome Sequence of Enterotoxigenic Escherichia coli Myophage Murica.</title>
        <authorList>
            <person name="Wilder J.N."/>
            <person name="Lancaster J.C."/>
            <person name="Cahill J.L."/>
            <person name="Rasche E.S."/>
            <person name="Kuty Everett G.F."/>
        </authorList>
    </citation>
    <scope>NUCLEOTIDE SEQUENCE [LARGE SCALE GENOMIC DNA]</scope>
</reference>
<gene>
    <name evidence="1" type="ORF">CPT_Murica150</name>
</gene>
<organism evidence="1 2">
    <name type="scientific">Escherichia phage Murica</name>
    <dbReference type="NCBI Taxonomy" id="1675606"/>
    <lineage>
        <taxon>Viruses</taxon>
        <taxon>Duplodnaviria</taxon>
        <taxon>Heunggongvirae</taxon>
        <taxon>Uroviricota</taxon>
        <taxon>Caudoviricetes</taxon>
        <taxon>Vequintavirinae</taxon>
        <taxon>Vequintavirus</taxon>
        <taxon>Vequintavirus murica</taxon>
    </lineage>
</organism>
<keyword evidence="2" id="KW-1185">Reference proteome</keyword>
<proteinExistence type="predicted"/>
<protein>
    <submittedName>
        <fullName evidence="1">Uncharacterized protein</fullName>
    </submittedName>
</protein>